<evidence type="ECO:0000313" key="3">
    <source>
        <dbReference type="Proteomes" id="UP000240009"/>
    </source>
</evidence>
<keyword evidence="1" id="KW-0812">Transmembrane</keyword>
<sequence>MKKSNNAYSLLEVVIATFLMGLAIIPAMNFMTSAIHTGQELETWNQMNLLAVSKLEQQLSIAAADFLEGSENGTFSDPGLEGIRYTATRSTSTASGGITDQLMVLTVTVWDDENGNSAIDSGEAQVSYATKLASMALYQDGT</sequence>
<gene>
    <name evidence="2" type="ORF">C5Y96_24010</name>
</gene>
<name>A0A2S8EZR6_9BACT</name>
<evidence type="ECO:0000313" key="2">
    <source>
        <dbReference type="EMBL" id="PQO25409.1"/>
    </source>
</evidence>
<evidence type="ECO:0000256" key="1">
    <source>
        <dbReference type="SAM" id="Phobius"/>
    </source>
</evidence>
<dbReference type="Proteomes" id="UP000240009">
    <property type="component" value="Unassembled WGS sequence"/>
</dbReference>
<dbReference type="EMBL" id="PUIA01000081">
    <property type="protein sequence ID" value="PQO25409.1"/>
    <property type="molecule type" value="Genomic_DNA"/>
</dbReference>
<accession>A0A2S8EZR6</accession>
<organism evidence="2 3">
    <name type="scientific">Blastopirellula marina</name>
    <dbReference type="NCBI Taxonomy" id="124"/>
    <lineage>
        <taxon>Bacteria</taxon>
        <taxon>Pseudomonadati</taxon>
        <taxon>Planctomycetota</taxon>
        <taxon>Planctomycetia</taxon>
        <taxon>Pirellulales</taxon>
        <taxon>Pirellulaceae</taxon>
        <taxon>Blastopirellula</taxon>
    </lineage>
</organism>
<proteinExistence type="predicted"/>
<keyword evidence="1" id="KW-1133">Transmembrane helix</keyword>
<feature type="transmembrane region" description="Helical" evidence="1">
    <location>
        <begin position="7"/>
        <end position="28"/>
    </location>
</feature>
<dbReference type="RefSeq" id="WP_105358753.1">
    <property type="nucleotide sequence ID" value="NZ_PUIA01000081.1"/>
</dbReference>
<keyword evidence="1" id="KW-0472">Membrane</keyword>
<comment type="caution">
    <text evidence="2">The sequence shown here is derived from an EMBL/GenBank/DDBJ whole genome shotgun (WGS) entry which is preliminary data.</text>
</comment>
<dbReference type="OrthoDB" id="290097at2"/>
<protein>
    <recommendedName>
        <fullName evidence="4">Prepilin-type cleavage/methylation domain-containing protein</fullName>
    </recommendedName>
</protein>
<evidence type="ECO:0008006" key="4">
    <source>
        <dbReference type="Google" id="ProtNLM"/>
    </source>
</evidence>
<reference evidence="2 3" key="1">
    <citation type="submission" date="2018-02" db="EMBL/GenBank/DDBJ databases">
        <title>Comparative genomes isolates from brazilian mangrove.</title>
        <authorList>
            <person name="Araujo J.E."/>
            <person name="Taketani R.G."/>
            <person name="Silva M.C.P."/>
            <person name="Loureco M.V."/>
            <person name="Andreote F.D."/>
        </authorList>
    </citation>
    <scope>NUCLEOTIDE SEQUENCE [LARGE SCALE GENOMIC DNA]</scope>
    <source>
        <strain evidence="2 3">HEX-2 MGV</strain>
    </source>
</reference>
<dbReference type="AlphaFoldDB" id="A0A2S8EZR6"/>